<dbReference type="SMART" id="SM00225">
    <property type="entry name" value="BTB"/>
    <property type="match status" value="1"/>
</dbReference>
<proteinExistence type="inferred from homology"/>
<evidence type="ECO:0000256" key="1">
    <source>
        <dbReference type="ARBA" id="ARBA00004123"/>
    </source>
</evidence>
<dbReference type="GO" id="GO:0030536">
    <property type="term" value="P:larval feeding behavior"/>
    <property type="evidence" value="ECO:0007669"/>
    <property type="project" value="Ensembl"/>
</dbReference>
<dbReference type="Gene3D" id="3.30.710.10">
    <property type="entry name" value="Potassium Channel Kv1.1, Chain A"/>
    <property type="match status" value="1"/>
</dbReference>
<dbReference type="UniPathway" id="UPA00143"/>
<evidence type="ECO:0000256" key="2">
    <source>
        <dbReference type="ARBA" id="ARBA00004496"/>
    </source>
</evidence>
<keyword evidence="6" id="KW-0963">Cytoplasm</keyword>
<dbReference type="PROSITE" id="PS50097">
    <property type="entry name" value="BTB"/>
    <property type="match status" value="1"/>
</dbReference>
<sequence>MSDPPRRLCFRHCSRNRDSGRVEGSSGGQQEDGNRAGGREVQEVLRDETPAGGGEQSSAGVGPGSYKQLAGGCCPIAAHTLRGGGYMDYTLEGHTAEAFNILNELRLAGHLCDVTLRVRKGDLEEDVKAHKVVLASCSPVFRAMFTAGLRESAMEVIPIEGIHPKVMQRLVEAAYTARLSVGERCVLAVLQAAAMYHMESVVRVCTHFLKEQLDPSNAIGIAALAESLGCNELHQAARHYIYRKFSEVCQHEEFLSLPHCQLVSLISRDELSVRCESEVFNACLTWARHDLPTRHPYMYAVLSAVRCHSLTPSFLQMQLQRCDELRRNSACTRFLWSVFRELTLHQPPAQAPRSRTPAVPQLLYAVGGYLRHSLPIMEAFDTRTSNWLTLPKLPSPMSGLAVSVVGGLLYAIGGRNNGLHGNDDSSALFCYNPVCNEWTELSHMGTARNRVAAAVVDGQIYAMGGSHGVLHHASVDRYDPELDTWTSVSPMSVARVGLGAAVLHRLIYAIGGFDGEQRLASGEVYHPENATWLPLASMSTVRSGAGVVALGEYVFALGGYDGERQLSSMERYDPRASRWEPLAPMLHTRSALAACTYNEHIYALVLSSTGVGRCWI</sequence>
<dbReference type="InterPro" id="IPR011705">
    <property type="entry name" value="BACK"/>
</dbReference>
<dbReference type="PANTHER" id="PTHR24412:SF162">
    <property type="entry name" value="KELCH-LIKE ECH-ASSOCIATED PROTEIN 1"/>
    <property type="match status" value="1"/>
</dbReference>
<dbReference type="Ensembl" id="ENSEBUT00000013386.1">
    <property type="protein sequence ID" value="ENSEBUP00000012811.1"/>
    <property type="gene ID" value="ENSEBUG00000008126.1"/>
</dbReference>
<keyword evidence="7" id="KW-0677">Repeat</keyword>
<dbReference type="AlphaFoldDB" id="A0A8C4QBC6"/>
<organism evidence="12 13">
    <name type="scientific">Eptatretus burgeri</name>
    <name type="common">Inshore hagfish</name>
    <dbReference type="NCBI Taxonomy" id="7764"/>
    <lineage>
        <taxon>Eukaryota</taxon>
        <taxon>Metazoa</taxon>
        <taxon>Chordata</taxon>
        <taxon>Craniata</taxon>
        <taxon>Vertebrata</taxon>
        <taxon>Cyclostomata</taxon>
        <taxon>Myxini</taxon>
        <taxon>Myxiniformes</taxon>
        <taxon>Myxinidae</taxon>
        <taxon>Eptatretinae</taxon>
        <taxon>Eptatretus</taxon>
    </lineage>
</organism>
<feature type="compositionally biased region" description="Basic and acidic residues" evidence="10">
    <location>
        <begin position="32"/>
        <end position="49"/>
    </location>
</feature>
<dbReference type="SUPFAM" id="SSF117281">
    <property type="entry name" value="Kelch motif"/>
    <property type="match status" value="1"/>
</dbReference>
<keyword evidence="5" id="KW-0880">Kelch repeat</keyword>
<dbReference type="GO" id="GO:0016567">
    <property type="term" value="P:protein ubiquitination"/>
    <property type="evidence" value="ECO:0007669"/>
    <property type="project" value="UniProtKB-UniPathway"/>
</dbReference>
<evidence type="ECO:0000313" key="12">
    <source>
        <dbReference type="Ensembl" id="ENSEBUP00000012811.1"/>
    </source>
</evidence>
<dbReference type="PIRSF" id="PIRSF037037">
    <property type="entry name" value="Kelch-like_protein_gigaxonin"/>
    <property type="match status" value="1"/>
</dbReference>
<evidence type="ECO:0000256" key="6">
    <source>
        <dbReference type="ARBA" id="ARBA00022490"/>
    </source>
</evidence>
<dbReference type="GO" id="GO:0071466">
    <property type="term" value="P:cellular response to xenobiotic stimulus"/>
    <property type="evidence" value="ECO:0007669"/>
    <property type="project" value="Ensembl"/>
</dbReference>
<dbReference type="Pfam" id="PF07707">
    <property type="entry name" value="BACK"/>
    <property type="match status" value="1"/>
</dbReference>
<keyword evidence="8" id="KW-0833">Ubl conjugation pathway</keyword>
<dbReference type="SUPFAM" id="SSF54695">
    <property type="entry name" value="POZ domain"/>
    <property type="match status" value="1"/>
</dbReference>
<evidence type="ECO:0000256" key="4">
    <source>
        <dbReference type="ARBA" id="ARBA00005288"/>
    </source>
</evidence>
<reference evidence="12" key="1">
    <citation type="submission" date="2025-08" db="UniProtKB">
        <authorList>
            <consortium name="Ensembl"/>
        </authorList>
    </citation>
    <scope>IDENTIFICATION</scope>
</reference>
<dbReference type="SMART" id="SM00875">
    <property type="entry name" value="BACK"/>
    <property type="match status" value="1"/>
</dbReference>
<feature type="domain" description="BTB" evidence="11">
    <location>
        <begin position="112"/>
        <end position="183"/>
    </location>
</feature>
<evidence type="ECO:0000259" key="11">
    <source>
        <dbReference type="PROSITE" id="PS50097"/>
    </source>
</evidence>
<dbReference type="Proteomes" id="UP000694388">
    <property type="component" value="Unplaced"/>
</dbReference>
<name>A0A8C4QBC6_EPTBU</name>
<dbReference type="Pfam" id="PF01344">
    <property type="entry name" value="Kelch_1"/>
    <property type="match status" value="1"/>
</dbReference>
<evidence type="ECO:0000256" key="9">
    <source>
        <dbReference type="ARBA" id="ARBA00023242"/>
    </source>
</evidence>
<dbReference type="GO" id="GO:0071379">
    <property type="term" value="P:cellular response to prostaglandin stimulus"/>
    <property type="evidence" value="ECO:0007669"/>
    <property type="project" value="Ensembl"/>
</dbReference>
<dbReference type="InterPro" id="IPR017096">
    <property type="entry name" value="BTB-kelch_protein"/>
</dbReference>
<dbReference type="FunFam" id="3.30.710.10:FF:000001">
    <property type="entry name" value="Kelch-like family member 20"/>
    <property type="match status" value="1"/>
</dbReference>
<dbReference type="Pfam" id="PF00651">
    <property type="entry name" value="BTB"/>
    <property type="match status" value="1"/>
</dbReference>
<dbReference type="InterPro" id="IPR006652">
    <property type="entry name" value="Kelch_1"/>
</dbReference>
<evidence type="ECO:0000256" key="10">
    <source>
        <dbReference type="SAM" id="MobiDB-lite"/>
    </source>
</evidence>
<evidence type="ECO:0000256" key="8">
    <source>
        <dbReference type="ARBA" id="ARBA00022786"/>
    </source>
</evidence>
<dbReference type="GO" id="GO:0005737">
    <property type="term" value="C:cytoplasm"/>
    <property type="evidence" value="ECO:0007669"/>
    <property type="project" value="UniProtKB-SubCell"/>
</dbReference>
<dbReference type="InterPro" id="IPR011333">
    <property type="entry name" value="SKP1/BTB/POZ_sf"/>
</dbReference>
<dbReference type="CDD" id="cd18458">
    <property type="entry name" value="BACK_KLHL19_KEAP1"/>
    <property type="match status" value="1"/>
</dbReference>
<evidence type="ECO:0000313" key="13">
    <source>
        <dbReference type="Proteomes" id="UP000694388"/>
    </source>
</evidence>
<accession>A0A8C4QBC6</accession>
<dbReference type="Pfam" id="PF24681">
    <property type="entry name" value="Kelch_KLHDC2_KLHL20_DRC7"/>
    <property type="match status" value="1"/>
</dbReference>
<dbReference type="Gene3D" id="2.120.10.80">
    <property type="entry name" value="Kelch-type beta propeller"/>
    <property type="match status" value="1"/>
</dbReference>
<dbReference type="GeneTree" id="ENSGT00940000159543"/>
<evidence type="ECO:0000256" key="7">
    <source>
        <dbReference type="ARBA" id="ARBA00022737"/>
    </source>
</evidence>
<keyword evidence="13" id="KW-1185">Reference proteome</keyword>
<comment type="subcellular location">
    <subcellularLocation>
        <location evidence="2">Cytoplasm</location>
    </subcellularLocation>
    <subcellularLocation>
        <location evidence="1">Nucleus</location>
    </subcellularLocation>
</comment>
<dbReference type="FunFam" id="2.120.10.80:FF:000024">
    <property type="entry name" value="Kelch-like ECH-associated protein 1"/>
    <property type="match status" value="1"/>
</dbReference>
<feature type="region of interest" description="Disordered" evidence="10">
    <location>
        <begin position="1"/>
        <end position="63"/>
    </location>
</feature>
<reference evidence="12" key="2">
    <citation type="submission" date="2025-09" db="UniProtKB">
        <authorList>
            <consortium name="Ensembl"/>
        </authorList>
    </citation>
    <scope>IDENTIFICATION</scope>
</reference>
<dbReference type="OMA" id="TECLTEY"/>
<keyword evidence="9" id="KW-0539">Nucleus</keyword>
<dbReference type="SMART" id="SM00612">
    <property type="entry name" value="Kelch"/>
    <property type="match status" value="5"/>
</dbReference>
<dbReference type="PANTHER" id="PTHR24412">
    <property type="entry name" value="KELCH PROTEIN"/>
    <property type="match status" value="1"/>
</dbReference>
<dbReference type="FunFam" id="1.25.40.420:FF:000001">
    <property type="entry name" value="Kelch-like family member 12"/>
    <property type="match status" value="1"/>
</dbReference>
<dbReference type="Gene3D" id="1.25.40.420">
    <property type="match status" value="1"/>
</dbReference>
<comment type="pathway">
    <text evidence="3">Protein modification; protein ubiquitination.</text>
</comment>
<evidence type="ECO:0000256" key="3">
    <source>
        <dbReference type="ARBA" id="ARBA00004906"/>
    </source>
</evidence>
<dbReference type="InterPro" id="IPR000210">
    <property type="entry name" value="BTB/POZ_dom"/>
</dbReference>
<dbReference type="GO" id="GO:0005634">
    <property type="term" value="C:nucleus"/>
    <property type="evidence" value="ECO:0007669"/>
    <property type="project" value="UniProtKB-SubCell"/>
</dbReference>
<dbReference type="InterPro" id="IPR047098">
    <property type="entry name" value="KEAP1_BACK"/>
</dbReference>
<comment type="similarity">
    <text evidence="4">Belongs to the KEAP1 family.</text>
</comment>
<dbReference type="InterPro" id="IPR015915">
    <property type="entry name" value="Kelch-typ_b-propeller"/>
</dbReference>
<evidence type="ECO:0000256" key="5">
    <source>
        <dbReference type="ARBA" id="ARBA00022441"/>
    </source>
</evidence>
<protein>
    <submittedName>
        <fullName evidence="12">Kelch-like ECH-associated protein 1b</fullName>
    </submittedName>
</protein>